<keyword evidence="3" id="KW-0874">Quinone</keyword>
<evidence type="ECO:0000313" key="6">
    <source>
        <dbReference type="Proteomes" id="UP000231134"/>
    </source>
</evidence>
<dbReference type="GO" id="GO:0005886">
    <property type="term" value="C:plasma membrane"/>
    <property type="evidence" value="ECO:0007669"/>
    <property type="project" value="UniProtKB-SubCell"/>
</dbReference>
<keyword evidence="3" id="KW-0472">Membrane</keyword>
<dbReference type="OrthoDB" id="9803286at2"/>
<keyword evidence="3 5" id="KW-0830">Ubiquinone</keyword>
<dbReference type="Gene3D" id="3.30.460.80">
    <property type="entry name" value="NADH:ubiquinone oxidoreductase, 30kDa subunit"/>
    <property type="match status" value="1"/>
</dbReference>
<sequence>MATSLDNVKEPIVATPEARQAFEEAALKALEKFGAVRSEKNPWGLTVVVDRCNLHATVLAIRDELGLDMLMDVVGIDYLGFKDYVGPRFAVEYVFKSVYEPAKRMMVKVLVEEADLKVPTISDLYAIANWQEREVYDQYGVIFEGHPDLRRILNHVEFVGHPLRKDYPAHRRQWLSTNDYLYPTLEKRLESKGYRILERPEEINPSEEEYLQGSIKK</sequence>
<evidence type="ECO:0000256" key="2">
    <source>
        <dbReference type="ARBA" id="ARBA00022448"/>
    </source>
</evidence>
<dbReference type="InterPro" id="IPR001268">
    <property type="entry name" value="NADH_UbQ_OxRdtase_30kDa_su"/>
</dbReference>
<keyword evidence="3" id="KW-1278">Translocase</keyword>
<dbReference type="GO" id="GO:0050136">
    <property type="term" value="F:NADH dehydrogenase (quinone) (non-electrogenic) activity"/>
    <property type="evidence" value="ECO:0007669"/>
    <property type="project" value="UniProtKB-UniRule"/>
</dbReference>
<keyword evidence="3" id="KW-0520">NAD</keyword>
<dbReference type="GO" id="GO:0048038">
    <property type="term" value="F:quinone binding"/>
    <property type="evidence" value="ECO:0007669"/>
    <property type="project" value="UniProtKB-KW"/>
</dbReference>
<proteinExistence type="inferred from homology"/>
<dbReference type="PANTHER" id="PTHR10884">
    <property type="entry name" value="NADH DEHYDROGENASE UBIQUINONE IRON-SULFUR PROTEIN 3"/>
    <property type="match status" value="1"/>
</dbReference>
<dbReference type="InterPro" id="IPR037232">
    <property type="entry name" value="NADH_quin_OxRdtase_su_C/D-like"/>
</dbReference>
<evidence type="ECO:0000256" key="3">
    <source>
        <dbReference type="HAMAP-Rule" id="MF_01357"/>
    </source>
</evidence>
<name>A0A2M9A5P0_9BACT</name>
<feature type="domain" description="NADH:ubiquinone oxidoreductase 30kDa subunit" evidence="4">
    <location>
        <begin position="47"/>
        <end position="172"/>
    </location>
</feature>
<evidence type="ECO:0000313" key="5">
    <source>
        <dbReference type="EMBL" id="PJJ41036.1"/>
    </source>
</evidence>
<dbReference type="AlphaFoldDB" id="A0A2M9A5P0"/>
<evidence type="ECO:0000256" key="1">
    <source>
        <dbReference type="ARBA" id="ARBA00007569"/>
    </source>
</evidence>
<keyword evidence="3" id="KW-1003">Cell membrane</keyword>
<dbReference type="EC" id="7.1.1.-" evidence="3"/>
<comment type="subunit">
    <text evidence="3">NDH-1 is composed of 14 different subunits. Subunits NuoB, C, D, E, F, and G constitute the peripheral sector of the complex.</text>
</comment>
<gene>
    <name evidence="3" type="primary">nuoC</name>
    <name evidence="5" type="ORF">BGX16_0990</name>
</gene>
<dbReference type="Proteomes" id="UP000231134">
    <property type="component" value="Unassembled WGS sequence"/>
</dbReference>
<dbReference type="RefSeq" id="WP_100426760.1">
    <property type="nucleotide sequence ID" value="NZ_PGEX01000001.1"/>
</dbReference>
<evidence type="ECO:0000259" key="4">
    <source>
        <dbReference type="Pfam" id="PF00329"/>
    </source>
</evidence>
<dbReference type="InterPro" id="IPR010218">
    <property type="entry name" value="NADH_DH_suC"/>
</dbReference>
<organism evidence="5 6">
    <name type="scientific">Hallerella succinigenes</name>
    <dbReference type="NCBI Taxonomy" id="1896222"/>
    <lineage>
        <taxon>Bacteria</taxon>
        <taxon>Pseudomonadati</taxon>
        <taxon>Fibrobacterota</taxon>
        <taxon>Fibrobacteria</taxon>
        <taxon>Fibrobacterales</taxon>
        <taxon>Fibrobacteraceae</taxon>
        <taxon>Hallerella</taxon>
    </lineage>
</organism>
<keyword evidence="6" id="KW-1185">Reference proteome</keyword>
<dbReference type="Pfam" id="PF00329">
    <property type="entry name" value="Complex1_30kDa"/>
    <property type="match status" value="1"/>
</dbReference>
<keyword evidence="2 3" id="KW-0813">Transport</keyword>
<comment type="function">
    <text evidence="3">NDH-1 shuttles electrons from NADH, via FMN and iron-sulfur (Fe-S) centers, to quinones in the respiratory chain. The immediate electron acceptor for the enzyme in this species is believed to be ubiquinone. Couples the redox reaction to proton translocation (for every two electrons transferred, four hydrogen ions are translocated across the cytoplasmic membrane), and thus conserves the redox energy in a proton gradient.</text>
</comment>
<comment type="caution">
    <text evidence="5">The sequence shown here is derived from an EMBL/GenBank/DDBJ whole genome shotgun (WGS) entry which is preliminary data.</text>
</comment>
<comment type="subcellular location">
    <subcellularLocation>
        <location evidence="3">Cell membrane</location>
        <topology evidence="3">Peripheral membrane protein</topology>
        <orientation evidence="3">Cytoplasmic side</orientation>
    </subcellularLocation>
</comment>
<reference evidence="5 6" key="1">
    <citation type="submission" date="2017-11" db="EMBL/GenBank/DDBJ databases">
        <title>Animal gut microbial communities from fecal samples from Wisconsin, USA.</title>
        <authorList>
            <person name="Neumann A."/>
        </authorList>
    </citation>
    <scope>NUCLEOTIDE SEQUENCE [LARGE SCALE GENOMIC DNA]</scope>
    <source>
        <strain evidence="5 6">UWS3</strain>
    </source>
</reference>
<dbReference type="SUPFAM" id="SSF143243">
    <property type="entry name" value="Nqo5-like"/>
    <property type="match status" value="1"/>
</dbReference>
<protein>
    <recommendedName>
        <fullName evidence="3">NADH-quinone oxidoreductase subunit C</fullName>
        <ecNumber evidence="3">7.1.1.-</ecNumber>
    </recommendedName>
    <alternativeName>
        <fullName evidence="3">NADH dehydrogenase I subunit C</fullName>
    </alternativeName>
    <alternativeName>
        <fullName evidence="3">NDH-1 subunit C</fullName>
    </alternativeName>
</protein>
<dbReference type="PANTHER" id="PTHR10884:SF14">
    <property type="entry name" value="NADH DEHYDROGENASE [UBIQUINONE] IRON-SULFUR PROTEIN 3, MITOCHONDRIAL"/>
    <property type="match status" value="1"/>
</dbReference>
<accession>A0A2M9A5P0</accession>
<dbReference type="EMBL" id="PGEX01000001">
    <property type="protein sequence ID" value="PJJ41036.1"/>
    <property type="molecule type" value="Genomic_DNA"/>
</dbReference>
<comment type="similarity">
    <text evidence="1 3">Belongs to the complex I 30 kDa subunit family.</text>
</comment>
<comment type="catalytic activity">
    <reaction evidence="3">
        <text>a quinone + NADH + 5 H(+)(in) = a quinol + NAD(+) + 4 H(+)(out)</text>
        <dbReference type="Rhea" id="RHEA:57888"/>
        <dbReference type="ChEBI" id="CHEBI:15378"/>
        <dbReference type="ChEBI" id="CHEBI:24646"/>
        <dbReference type="ChEBI" id="CHEBI:57540"/>
        <dbReference type="ChEBI" id="CHEBI:57945"/>
        <dbReference type="ChEBI" id="CHEBI:132124"/>
    </reaction>
</comment>
<dbReference type="GO" id="GO:0008137">
    <property type="term" value="F:NADH dehydrogenase (ubiquinone) activity"/>
    <property type="evidence" value="ECO:0007669"/>
    <property type="project" value="InterPro"/>
</dbReference>
<dbReference type="HAMAP" id="MF_01357">
    <property type="entry name" value="NDH1_NuoC"/>
    <property type="match status" value="1"/>
</dbReference>